<dbReference type="EMBL" id="VBSB01000017">
    <property type="protein sequence ID" value="NTY62583.1"/>
    <property type="molecule type" value="Genomic_DNA"/>
</dbReference>
<accession>A0ABX2K154</accession>
<name>A0ABX2K154_9MYCO</name>
<proteinExistence type="predicted"/>
<keyword evidence="3" id="KW-1185">Reference proteome</keyword>
<evidence type="ECO:0000256" key="1">
    <source>
        <dbReference type="SAM" id="MobiDB-lite"/>
    </source>
</evidence>
<dbReference type="Proteomes" id="UP000708347">
    <property type="component" value="Unassembled WGS sequence"/>
</dbReference>
<evidence type="ECO:0000313" key="3">
    <source>
        <dbReference type="Proteomes" id="UP000708347"/>
    </source>
</evidence>
<organism evidence="2 3">
    <name type="scientific">Mycolicibacterium sphagni</name>
    <dbReference type="NCBI Taxonomy" id="1786"/>
    <lineage>
        <taxon>Bacteria</taxon>
        <taxon>Bacillati</taxon>
        <taxon>Actinomycetota</taxon>
        <taxon>Actinomycetes</taxon>
        <taxon>Mycobacteriales</taxon>
        <taxon>Mycobacteriaceae</taxon>
        <taxon>Mycolicibacterium</taxon>
    </lineage>
</organism>
<dbReference type="Pfam" id="PF06666">
    <property type="entry name" value="DUF1173"/>
    <property type="match status" value="1"/>
</dbReference>
<gene>
    <name evidence="2" type="ORF">FEG63_23890</name>
</gene>
<sequence>MTTALEGQQHTAFDIEGRRINDVHSTASQQVLSAAKALHVRPLCLCQYPGVPMYIATGGHELIVKRMPGTAASHHHRCRSWLPPEELSGYGAVAEQSIVDNPADGTTALRLGFSLSKSAGRAAPEPSDKESDTVQADGNKLSLRAVLHYLWDEAELTTWQPSFAGHRPWAVVYRRLRTAVDGKTVRKNPLGPALFVPEPFSADRKTEIEQRRIKAWATARRQPGKSTKLLIGVGEVKALEATSHGYKMQIRHLPGHPFFLEEDLYRKLGKRFPVELEHWQMAEPGDVRLIAIATFSVSRAGYATVEQLSLMTTDRNWLPFTGDADRTLLSTAVDDDRAFRKVLSYNGSSQAMASIVFTDCNPAVAGFIDRPAGDSDDEESLVAGLPVWNWRTDEDMPELPLDGDHRNPDQSVGADSDVEPPRSDAPWPGIDELLE</sequence>
<dbReference type="InterPro" id="IPR009553">
    <property type="entry name" value="DUF1173"/>
</dbReference>
<evidence type="ECO:0000313" key="2">
    <source>
        <dbReference type="EMBL" id="NTY62583.1"/>
    </source>
</evidence>
<dbReference type="RefSeq" id="WP_174400297.1">
    <property type="nucleotide sequence ID" value="NZ_VBSB01000017.1"/>
</dbReference>
<comment type="caution">
    <text evidence="2">The sequence shown here is derived from an EMBL/GenBank/DDBJ whole genome shotgun (WGS) entry which is preliminary data.</text>
</comment>
<reference evidence="2 3" key="1">
    <citation type="submission" date="2019-05" db="EMBL/GenBank/DDBJ databases">
        <title>Mycolicibacterium sphagni ENV482 genome assembly.</title>
        <authorList>
            <person name="Chen W."/>
            <person name="Faulkner N.W."/>
            <person name="Hyman M.R."/>
        </authorList>
    </citation>
    <scope>NUCLEOTIDE SEQUENCE [LARGE SCALE GENOMIC DNA]</scope>
    <source>
        <strain evidence="2 3">ENV482</strain>
    </source>
</reference>
<protein>
    <submittedName>
        <fullName evidence="2">DUF1173 domain-containing protein</fullName>
    </submittedName>
</protein>
<feature type="region of interest" description="Disordered" evidence="1">
    <location>
        <begin position="393"/>
        <end position="435"/>
    </location>
</feature>